<feature type="domain" description="Secretion system C-terminal sorting" evidence="2">
    <location>
        <begin position="529"/>
        <end position="597"/>
    </location>
</feature>
<proteinExistence type="predicted"/>
<feature type="chain" id="PRO_5015442495" description="Secretion system C-terminal sorting domain-containing protein" evidence="1">
    <location>
        <begin position="20"/>
        <end position="598"/>
    </location>
</feature>
<feature type="signal peptide" evidence="1">
    <location>
        <begin position="1"/>
        <end position="19"/>
    </location>
</feature>
<dbReference type="AlphaFoldDB" id="A0A2S7SVN6"/>
<dbReference type="Proteomes" id="UP000239872">
    <property type="component" value="Unassembled WGS sequence"/>
</dbReference>
<dbReference type="NCBIfam" id="NF041518">
    <property type="entry name" value="choice_anch_Q"/>
    <property type="match status" value="1"/>
</dbReference>
<evidence type="ECO:0000256" key="1">
    <source>
        <dbReference type="SAM" id="SignalP"/>
    </source>
</evidence>
<accession>A0A2S7SVN6</accession>
<gene>
    <name evidence="3" type="ORF">CJD36_011530</name>
</gene>
<dbReference type="SUPFAM" id="SSF51126">
    <property type="entry name" value="Pectin lyase-like"/>
    <property type="match status" value="2"/>
</dbReference>
<dbReference type="InterPro" id="IPR059226">
    <property type="entry name" value="Choice_anch_Q_dom"/>
</dbReference>
<organism evidence="3 4">
    <name type="scientific">Flavipsychrobacter stenotrophus</name>
    <dbReference type="NCBI Taxonomy" id="2077091"/>
    <lineage>
        <taxon>Bacteria</taxon>
        <taxon>Pseudomonadati</taxon>
        <taxon>Bacteroidota</taxon>
        <taxon>Chitinophagia</taxon>
        <taxon>Chitinophagales</taxon>
        <taxon>Chitinophagaceae</taxon>
        <taxon>Flavipsychrobacter</taxon>
    </lineage>
</organism>
<dbReference type="Pfam" id="PF18962">
    <property type="entry name" value="Por_Secre_tail"/>
    <property type="match status" value="1"/>
</dbReference>
<reference evidence="3 4" key="1">
    <citation type="submission" date="2018-01" db="EMBL/GenBank/DDBJ databases">
        <title>A novel member of the phylum Bacteroidetes isolated from glacier ice.</title>
        <authorList>
            <person name="Liu Q."/>
            <person name="Xin Y.-H."/>
        </authorList>
    </citation>
    <scope>NUCLEOTIDE SEQUENCE [LARGE SCALE GENOMIC DNA]</scope>
    <source>
        <strain evidence="3 4">RB1R16</strain>
    </source>
</reference>
<evidence type="ECO:0000259" key="2">
    <source>
        <dbReference type="Pfam" id="PF18962"/>
    </source>
</evidence>
<dbReference type="OrthoDB" id="626850at2"/>
<keyword evidence="1" id="KW-0732">Signal</keyword>
<dbReference type="NCBIfam" id="TIGR04183">
    <property type="entry name" value="Por_Secre_tail"/>
    <property type="match status" value="1"/>
</dbReference>
<dbReference type="EMBL" id="PPSL01000003">
    <property type="protein sequence ID" value="PQJ10596.1"/>
    <property type="molecule type" value="Genomic_DNA"/>
</dbReference>
<comment type="caution">
    <text evidence="3">The sequence shown here is derived from an EMBL/GenBank/DDBJ whole genome shotgun (WGS) entry which is preliminary data.</text>
</comment>
<keyword evidence="4" id="KW-1185">Reference proteome</keyword>
<dbReference type="RefSeq" id="WP_105039324.1">
    <property type="nucleotide sequence ID" value="NZ_PPSL01000003.1"/>
</dbReference>
<sequence length="598" mass="64583">MKKLGILIFFAITAFSSSAATDITVGGVSGHWTIAGSPYRIFNDIVVNSGDILTIDPGVQIVFQGPYFLYIYGNIQASGSAAAHISFTVQDTTGWYIDTGYVGGWRGMETIYPGLPTDTTFFNYCDMQYMKNGGFHMEKPITMDHTNFSNNKINDNIGSLVDLNNYIPGTGTFEVTNCTFSHNIQSSWALLMCWSDANITNTIVHDNTLRRGVSACFLVYGNYIFKDNEIYNNGSTADSGIGNAIGASNTIALIEGNKIHDNVMYEQGAIGVSESIADINHNYICNNRVLKPFTGAACGLVQGGGGVRVGDNPDSSNLQRKTTVRNNIIANNYTGFAGAAVYIIFANVDVLNNQIINNNEGWKGDIYVFNNPGVGWYGTVNIQNNVLYKNAPLADGDTILVRVEAADTLVYANNWMQKSIESNLHIGMFGIANWGDTSNNVIGTSPGMVAPTINANVTESALTSDFSLLASSPCIDKGDSLCAPLGAVDYAGYARISGTNVDIGAYEYQQTIVVNAVGNINASRIKAHPNPAHNLLFISTPDATGVMTLRDITGKVVIQEKVNSKLIYLDVQSIPRGLYIATWSDENGISETQKIIVE</sequence>
<dbReference type="InterPro" id="IPR011050">
    <property type="entry name" value="Pectin_lyase_fold/virulence"/>
</dbReference>
<dbReference type="InterPro" id="IPR026444">
    <property type="entry name" value="Secre_tail"/>
</dbReference>
<dbReference type="Gene3D" id="2.160.20.10">
    <property type="entry name" value="Single-stranded right-handed beta-helix, Pectin lyase-like"/>
    <property type="match status" value="1"/>
</dbReference>
<evidence type="ECO:0000313" key="3">
    <source>
        <dbReference type="EMBL" id="PQJ10596.1"/>
    </source>
</evidence>
<dbReference type="InterPro" id="IPR012334">
    <property type="entry name" value="Pectin_lyas_fold"/>
</dbReference>
<name>A0A2S7SVN6_9BACT</name>
<protein>
    <recommendedName>
        <fullName evidence="2">Secretion system C-terminal sorting domain-containing protein</fullName>
    </recommendedName>
</protein>
<evidence type="ECO:0000313" key="4">
    <source>
        <dbReference type="Proteomes" id="UP000239872"/>
    </source>
</evidence>